<organism evidence="1 2">
    <name type="scientific">Streptomyces phage Pablito</name>
    <dbReference type="NCBI Taxonomy" id="2894593"/>
    <lineage>
        <taxon>Viruses</taxon>
        <taxon>Duplodnaviria</taxon>
        <taxon>Heunggongvirae</taxon>
        <taxon>Uroviricota</taxon>
        <taxon>Caudoviricetes</taxon>
        <taxon>Arquatrovirinae</taxon>
        <taxon>Janusvirus</taxon>
        <taxon>Janusvirus pablito</taxon>
    </lineage>
</organism>
<protein>
    <submittedName>
        <fullName evidence="1">Uncharacterized protein</fullName>
    </submittedName>
</protein>
<reference evidence="1" key="1">
    <citation type="submission" date="2021-10" db="EMBL/GenBank/DDBJ databases">
        <title>Bacteriophage attack leads to shedding of the bacterial cell wall.</title>
        <authorList>
            <person name="Ongenae V."/>
            <person name="Claessen D."/>
            <person name="Briegel A."/>
        </authorList>
    </citation>
    <scope>NUCLEOTIDE SEQUENCE</scope>
</reference>
<dbReference type="GeneID" id="77947825"/>
<dbReference type="KEGG" id="vg:77947825"/>
<dbReference type="RefSeq" id="YP_010671572.1">
    <property type="nucleotide sequence ID" value="NC_070968.1"/>
</dbReference>
<dbReference type="EMBL" id="OK412919">
    <property type="protein sequence ID" value="UFD97997.1"/>
    <property type="molecule type" value="Genomic_DNA"/>
</dbReference>
<sequence>MSIIAELKKILDEHSEREIERDEHLAQFKDEEGEVEDWYGYDSARTAQDEADAEAYSGLIARLSELAGAAFKDGSRVRVAEGAQLASGGPVFFDGEVEGTVRGGVDEDGDILVEADNGVFQYVGTEYLTSA</sequence>
<proteinExistence type="predicted"/>
<dbReference type="Proteomes" id="UP000827624">
    <property type="component" value="Segment"/>
</dbReference>
<evidence type="ECO:0000313" key="2">
    <source>
        <dbReference type="Proteomes" id="UP000827624"/>
    </source>
</evidence>
<name>A0AAE9C7C2_9CAUD</name>
<accession>A0AAE9C7C2</accession>
<keyword evidence="2" id="KW-1185">Reference proteome</keyword>
<evidence type="ECO:0000313" key="1">
    <source>
        <dbReference type="EMBL" id="UFD97997.1"/>
    </source>
</evidence>